<dbReference type="SUPFAM" id="SSF54236">
    <property type="entry name" value="Ubiquitin-like"/>
    <property type="match status" value="1"/>
</dbReference>
<feature type="compositionally biased region" description="Polar residues" evidence="1">
    <location>
        <begin position="34"/>
        <end position="53"/>
    </location>
</feature>
<dbReference type="InterPro" id="IPR000626">
    <property type="entry name" value="Ubiquitin-like_dom"/>
</dbReference>
<organism evidence="3 4">
    <name type="scientific">Lodderomyces beijingensis</name>
    <dbReference type="NCBI Taxonomy" id="1775926"/>
    <lineage>
        <taxon>Eukaryota</taxon>
        <taxon>Fungi</taxon>
        <taxon>Dikarya</taxon>
        <taxon>Ascomycota</taxon>
        <taxon>Saccharomycotina</taxon>
        <taxon>Pichiomycetes</taxon>
        <taxon>Debaryomycetaceae</taxon>
        <taxon>Candida/Lodderomyces clade</taxon>
        <taxon>Lodderomyces</taxon>
    </lineage>
</organism>
<evidence type="ECO:0000313" key="3">
    <source>
        <dbReference type="EMBL" id="CAK9436295.1"/>
    </source>
</evidence>
<dbReference type="RefSeq" id="XP_066827791.1">
    <property type="nucleotide sequence ID" value="XM_066976819.1"/>
</dbReference>
<proteinExistence type="predicted"/>
<dbReference type="Pfam" id="PF11976">
    <property type="entry name" value="Rad60-SLD"/>
    <property type="match status" value="1"/>
</dbReference>
<dbReference type="CDD" id="cd01763">
    <property type="entry name" value="Ubl_SUMO_like"/>
    <property type="match status" value="1"/>
</dbReference>
<dbReference type="Proteomes" id="UP001497383">
    <property type="component" value="Chromosome 1"/>
</dbReference>
<dbReference type="InterPro" id="IPR029071">
    <property type="entry name" value="Ubiquitin-like_domsf"/>
</dbReference>
<dbReference type="PROSITE" id="PS50053">
    <property type="entry name" value="UBIQUITIN_2"/>
    <property type="match status" value="1"/>
</dbReference>
<dbReference type="EMBL" id="OZ022405">
    <property type="protein sequence ID" value="CAK9436295.1"/>
    <property type="molecule type" value="Genomic_DNA"/>
</dbReference>
<sequence>MSNIFEDMDYDSATGFGSASVPPLGYEKQKHNQKQNLSATPSAGNDTGSNSNDQPRKRVQMKLRLDDHRVDVFQVSPTVRMKKVMDSFCNKYHLDVESYRFLLDGTHVDPDDTPFSLEIENGDVIDVAQTQTGGSHPAGI</sequence>
<feature type="compositionally biased region" description="Acidic residues" evidence="1">
    <location>
        <begin position="1"/>
        <end position="10"/>
    </location>
</feature>
<dbReference type="Gene3D" id="3.10.20.90">
    <property type="entry name" value="Phosphatidylinositol 3-kinase Catalytic Subunit, Chain A, domain 1"/>
    <property type="match status" value="1"/>
</dbReference>
<feature type="region of interest" description="Disordered" evidence="1">
    <location>
        <begin position="1"/>
        <end position="58"/>
    </location>
</feature>
<name>A0ABP0ZEN8_9ASCO</name>
<protein>
    <recommendedName>
        <fullName evidence="2">Ubiquitin-like domain-containing protein</fullName>
    </recommendedName>
</protein>
<evidence type="ECO:0000259" key="2">
    <source>
        <dbReference type="PROSITE" id="PS50053"/>
    </source>
</evidence>
<dbReference type="InterPro" id="IPR022617">
    <property type="entry name" value="Rad60/SUMO-like_dom"/>
</dbReference>
<feature type="domain" description="Ubiquitin-like" evidence="2">
    <location>
        <begin position="59"/>
        <end position="134"/>
    </location>
</feature>
<gene>
    <name evidence="3" type="ORF">LODBEIA_P08530</name>
</gene>
<reference evidence="3 4" key="1">
    <citation type="submission" date="2024-03" db="EMBL/GenBank/DDBJ databases">
        <authorList>
            <person name="Brejova B."/>
        </authorList>
    </citation>
    <scope>NUCLEOTIDE SEQUENCE [LARGE SCALE GENOMIC DNA]</scope>
    <source>
        <strain evidence="3 4">CBS 14171</strain>
    </source>
</reference>
<accession>A0ABP0ZEN8</accession>
<evidence type="ECO:0000313" key="4">
    <source>
        <dbReference type="Proteomes" id="UP001497383"/>
    </source>
</evidence>
<keyword evidence="4" id="KW-1185">Reference proteome</keyword>
<dbReference type="PANTHER" id="PTHR10562">
    <property type="entry name" value="SMALL UBIQUITIN-RELATED MODIFIER"/>
    <property type="match status" value="1"/>
</dbReference>
<evidence type="ECO:0000256" key="1">
    <source>
        <dbReference type="SAM" id="MobiDB-lite"/>
    </source>
</evidence>
<dbReference type="GeneID" id="92206049"/>